<sequence>MRYGRFAQSAEPVQPALVDELKFMLEEEKLARDVYLQLAEDTDLFIFSQIAASEQKHMDTLVRQAERFHIDVDDILVQEVGDFINPDLAILYTDLLTLDTQDVTQALQIGVMIETLDIEDLTANLQDPQLDALDQVFANLLQGSYQHLDAFNLALA</sequence>
<dbReference type="Pfam" id="PF09968">
    <property type="entry name" value="DUF2202"/>
    <property type="match status" value="1"/>
</dbReference>
<gene>
    <name evidence="2" type="ORF">SAMN05421831_102251</name>
</gene>
<dbReference type="Proteomes" id="UP000242999">
    <property type="component" value="Unassembled WGS sequence"/>
</dbReference>
<protein>
    <recommendedName>
        <fullName evidence="1">DUF2202 domain-containing protein</fullName>
    </recommendedName>
</protein>
<dbReference type="InterPro" id="IPR019243">
    <property type="entry name" value="DUF2202"/>
</dbReference>
<keyword evidence="3" id="KW-1185">Reference proteome</keyword>
<dbReference type="InterPro" id="IPR012347">
    <property type="entry name" value="Ferritin-like"/>
</dbReference>
<reference evidence="3" key="1">
    <citation type="submission" date="2016-10" db="EMBL/GenBank/DDBJ databases">
        <authorList>
            <person name="Varghese N."/>
            <person name="Submissions S."/>
        </authorList>
    </citation>
    <scope>NUCLEOTIDE SEQUENCE [LARGE SCALE GENOMIC DNA]</scope>
    <source>
        <strain evidence="3">DSM 7165</strain>
    </source>
</reference>
<evidence type="ECO:0000313" key="2">
    <source>
        <dbReference type="EMBL" id="SEI47797.1"/>
    </source>
</evidence>
<dbReference type="Gene3D" id="1.20.1260.10">
    <property type="match status" value="1"/>
</dbReference>
<dbReference type="SUPFAM" id="SSF47240">
    <property type="entry name" value="Ferritin-like"/>
    <property type="match status" value="1"/>
</dbReference>
<dbReference type="AlphaFoldDB" id="A0A1H6R5K6"/>
<dbReference type="OrthoDB" id="9801086at2"/>
<organism evidence="2 3">
    <name type="scientific">Allopseudospirillum japonicum</name>
    <dbReference type="NCBI Taxonomy" id="64971"/>
    <lineage>
        <taxon>Bacteria</taxon>
        <taxon>Pseudomonadati</taxon>
        <taxon>Pseudomonadota</taxon>
        <taxon>Gammaproteobacteria</taxon>
        <taxon>Oceanospirillales</taxon>
        <taxon>Oceanospirillaceae</taxon>
        <taxon>Allopseudospirillum</taxon>
    </lineage>
</organism>
<dbReference type="EMBL" id="FNYH01000002">
    <property type="protein sequence ID" value="SEI47797.1"/>
    <property type="molecule type" value="Genomic_DNA"/>
</dbReference>
<name>A0A1H6R5K6_9GAMM</name>
<accession>A0A1H6R5K6</accession>
<dbReference type="STRING" id="64971.SAMN05421831_102251"/>
<evidence type="ECO:0000259" key="1">
    <source>
        <dbReference type="Pfam" id="PF09968"/>
    </source>
</evidence>
<dbReference type="RefSeq" id="WP_093308587.1">
    <property type="nucleotide sequence ID" value="NZ_FNYH01000002.1"/>
</dbReference>
<proteinExistence type="predicted"/>
<evidence type="ECO:0000313" key="3">
    <source>
        <dbReference type="Proteomes" id="UP000242999"/>
    </source>
</evidence>
<dbReference type="InterPro" id="IPR009078">
    <property type="entry name" value="Ferritin-like_SF"/>
</dbReference>
<feature type="domain" description="DUF2202" evidence="1">
    <location>
        <begin position="19"/>
        <end position="152"/>
    </location>
</feature>